<feature type="transmembrane region" description="Helical" evidence="5">
    <location>
        <begin position="787"/>
        <end position="807"/>
    </location>
</feature>
<gene>
    <name evidence="7" type="ORF">ACFSR0_07320</name>
</gene>
<evidence type="ECO:0000256" key="3">
    <source>
        <dbReference type="ARBA" id="ARBA00022989"/>
    </source>
</evidence>
<keyword evidence="4 5" id="KW-0472">Membrane</keyword>
<dbReference type="Pfam" id="PF12698">
    <property type="entry name" value="ABC2_membrane_3"/>
    <property type="match status" value="1"/>
</dbReference>
<proteinExistence type="predicted"/>
<keyword evidence="2 5" id="KW-0812">Transmembrane</keyword>
<accession>A0ABW5TMA2</accession>
<dbReference type="EMBL" id="JBHUMO010000044">
    <property type="protein sequence ID" value="MFD2729231.1"/>
    <property type="molecule type" value="Genomic_DNA"/>
</dbReference>
<evidence type="ECO:0000313" key="7">
    <source>
        <dbReference type="EMBL" id="MFD2729231.1"/>
    </source>
</evidence>
<evidence type="ECO:0000256" key="2">
    <source>
        <dbReference type="ARBA" id="ARBA00022692"/>
    </source>
</evidence>
<comment type="caution">
    <text evidence="7">The sequence shown here is derived from an EMBL/GenBank/DDBJ whole genome shotgun (WGS) entry which is preliminary data.</text>
</comment>
<evidence type="ECO:0000256" key="5">
    <source>
        <dbReference type="SAM" id="Phobius"/>
    </source>
</evidence>
<reference evidence="8" key="1">
    <citation type="journal article" date="2019" name="Int. J. Syst. Evol. Microbiol.">
        <title>The Global Catalogue of Microorganisms (GCM) 10K type strain sequencing project: providing services to taxonomists for standard genome sequencing and annotation.</title>
        <authorList>
            <consortium name="The Broad Institute Genomics Platform"/>
            <consortium name="The Broad Institute Genome Sequencing Center for Infectious Disease"/>
            <person name="Wu L."/>
            <person name="Ma J."/>
        </authorList>
    </citation>
    <scope>NUCLEOTIDE SEQUENCE [LARGE SCALE GENOMIC DNA]</scope>
    <source>
        <strain evidence="8">TISTR 932</strain>
    </source>
</reference>
<keyword evidence="8" id="KW-1185">Reference proteome</keyword>
<organism evidence="7 8">
    <name type="scientific">Enterococcus camelliae</name>
    <dbReference type="NCBI Taxonomy" id="453959"/>
    <lineage>
        <taxon>Bacteria</taxon>
        <taxon>Bacillati</taxon>
        <taxon>Bacillota</taxon>
        <taxon>Bacilli</taxon>
        <taxon>Lactobacillales</taxon>
        <taxon>Enterococcaceae</taxon>
        <taxon>Enterococcus</taxon>
    </lineage>
</organism>
<dbReference type="InterPro" id="IPR013525">
    <property type="entry name" value="ABC2_TM"/>
</dbReference>
<feature type="transmembrane region" description="Helical" evidence="5">
    <location>
        <begin position="942"/>
        <end position="960"/>
    </location>
</feature>
<evidence type="ECO:0000256" key="4">
    <source>
        <dbReference type="ARBA" id="ARBA00023136"/>
    </source>
</evidence>
<feature type="domain" description="VWFA" evidence="6">
    <location>
        <begin position="234"/>
        <end position="438"/>
    </location>
</feature>
<dbReference type="InterPro" id="IPR017500">
    <property type="entry name" value="Phage_infect_YhgE_N"/>
</dbReference>
<dbReference type="RefSeq" id="WP_379981391.1">
    <property type="nucleotide sequence ID" value="NZ_JBHUMO010000044.1"/>
</dbReference>
<dbReference type="InterPro" id="IPR051328">
    <property type="entry name" value="T7SS_ABC-Transporter"/>
</dbReference>
<evidence type="ECO:0000313" key="8">
    <source>
        <dbReference type="Proteomes" id="UP001597427"/>
    </source>
</evidence>
<dbReference type="PROSITE" id="PS50234">
    <property type="entry name" value="VWFA"/>
    <property type="match status" value="1"/>
</dbReference>
<sequence length="999" mass="104670">MFLIKKEFKKIWQNKLLFVTVIVVSLIPILYASVFLKSIWDPYGNMGELPVAVVNLDQSVDFQGKTLSVGSELVDNLKKNDDLGWHFVSKDAAKQGLKDRKYYMVVTIPKDFSKNASTVLDSDPEKMNLKYETNAGVNYLGEVVSDNAMKQLKAQVSEKVTKSYATAIISTINELGKGMNTAAEGSEKLNDGANQVNTGVGTLAESVPTLADGVSQLDNGAGSLKSGVSQYTAGVAQVADGSNQLNNGVGQLTSQLPTLTNGLSALGTGANSLSAGLTQYTGGVAQVANGSTQLNNGVGQLASQLPTLTNGLGALGTGANTLTSGLKTYTDGVTKIAAGNQQLADNVPEIVKGISQLTDGANKLSASLGQVSLSETDKNNLLAYVNGVQTYLTSVNSSLENIDLSQLANIGQLEDAFTSVASDLTNVGNNLLAIKNNLTSATTADVQSNTTAVVTSLAQNGVTLTGAQQAAVAKSLENNVANSQVLALVNNQLTEANTNLTSVKETLTAIQASFGTIDTSSLNQLSTLKEKTSILAENTDAASVGLTKTISGIYTVANEGVPAINKLAAGLTQLNSQTPSLTAAVDNLSAGGKQLVANSSKLTSGANQLASGLKEVNAKTPTLTNGVSQLADGLSQVATGANTLNNNSAQLTSGANQLANGLNTVNEKTPALASGVNQLANGVSTLANGANTLNSKSGELNDGTAKLADGLDTLNGKIPSLSSGVLKLKDGTGQLADGTNELATKLKDGSAKINDLSLGDKNAEMIANPDKETQTKYSSVPNYGHALAPYFMSVSLFVGSLVFNFVYPIRKIADRKGATASQWYRSKVTIGGIVSTTMALIIGTVMQMIGLDVANQLQFYGILLATAWVNMFLIMFLAMSFDNPGRFIAVLLLVVQLGSAGGVFPMEITSHFYNAVHPYIPMTYSIYGLRQAISTGLGTHTYVQSLTILLVLVVALLALLRLSMQILFKRGLVGYSQLHNTQKLLDDDYVNKREKYTLW</sequence>
<dbReference type="Proteomes" id="UP001597427">
    <property type="component" value="Unassembled WGS sequence"/>
</dbReference>
<keyword evidence="3 5" id="KW-1133">Transmembrane helix</keyword>
<dbReference type="InterPro" id="IPR002035">
    <property type="entry name" value="VWF_A"/>
</dbReference>
<feature type="transmembrane region" description="Helical" evidence="5">
    <location>
        <begin position="857"/>
        <end position="878"/>
    </location>
</feature>
<dbReference type="NCBIfam" id="TIGR03061">
    <property type="entry name" value="pip_yhgE_Nterm"/>
    <property type="match status" value="1"/>
</dbReference>
<dbReference type="Gene3D" id="1.10.287.950">
    <property type="entry name" value="Methyl-accepting chemotaxis protein"/>
    <property type="match status" value="3"/>
</dbReference>
<dbReference type="PANTHER" id="PTHR43077:SF5">
    <property type="entry name" value="PHAGE INFECTION PROTEIN"/>
    <property type="match status" value="1"/>
</dbReference>
<evidence type="ECO:0000259" key="6">
    <source>
        <dbReference type="PROSITE" id="PS50234"/>
    </source>
</evidence>
<dbReference type="InterPro" id="IPR023908">
    <property type="entry name" value="xxxLxxG_rpt"/>
</dbReference>
<dbReference type="PANTHER" id="PTHR43077">
    <property type="entry name" value="TRANSPORT PERMEASE YVFS-RELATED"/>
    <property type="match status" value="1"/>
</dbReference>
<evidence type="ECO:0000256" key="1">
    <source>
        <dbReference type="ARBA" id="ARBA00004141"/>
    </source>
</evidence>
<name>A0ABW5TMA2_9ENTE</name>
<dbReference type="NCBIfam" id="TIGR03057">
    <property type="entry name" value="xxxLxxG_by_4"/>
    <property type="match status" value="12"/>
</dbReference>
<comment type="subcellular location">
    <subcellularLocation>
        <location evidence="1">Membrane</location>
        <topology evidence="1">Multi-pass membrane protein</topology>
    </subcellularLocation>
</comment>
<protein>
    <submittedName>
        <fullName evidence="7">YhgE/Pip family protein</fullName>
    </submittedName>
</protein>
<dbReference type="InterPro" id="IPR017501">
    <property type="entry name" value="Phage_infect_YhgE_C"/>
</dbReference>
<dbReference type="NCBIfam" id="TIGR03062">
    <property type="entry name" value="pip_yhgE_Cterm"/>
    <property type="match status" value="1"/>
</dbReference>
<feature type="transmembrane region" description="Helical" evidence="5">
    <location>
        <begin position="828"/>
        <end position="851"/>
    </location>
</feature>
<feature type="transmembrane region" description="Helical" evidence="5">
    <location>
        <begin position="885"/>
        <end position="904"/>
    </location>
</feature>
<dbReference type="Gene3D" id="3.40.1710.10">
    <property type="entry name" value="abc type-2 transporter like domain"/>
    <property type="match status" value="1"/>
</dbReference>